<accession>A0ACC2RYM7</accession>
<comment type="caution">
    <text evidence="1">The sequence shown here is derived from an EMBL/GenBank/DDBJ whole genome shotgun (WGS) entry which is preliminary data.</text>
</comment>
<evidence type="ECO:0000313" key="1">
    <source>
        <dbReference type="EMBL" id="KAJ9055201.1"/>
    </source>
</evidence>
<reference evidence="1" key="1">
    <citation type="submission" date="2022-04" db="EMBL/GenBank/DDBJ databases">
        <title>Genome of the entomopathogenic fungus Entomophthora muscae.</title>
        <authorList>
            <person name="Elya C."/>
            <person name="Lovett B.R."/>
            <person name="Lee E."/>
            <person name="Macias A.M."/>
            <person name="Hajek A.E."/>
            <person name="De Bivort B.L."/>
            <person name="Kasson M.T."/>
            <person name="De Fine Licht H.H."/>
            <person name="Stajich J.E."/>
        </authorList>
    </citation>
    <scope>NUCLEOTIDE SEQUENCE</scope>
    <source>
        <strain evidence="1">Berkeley</strain>
    </source>
</reference>
<dbReference type="EMBL" id="QTSX02006408">
    <property type="protein sequence ID" value="KAJ9055201.1"/>
    <property type="molecule type" value="Genomic_DNA"/>
</dbReference>
<sequence length="187" mass="21240">MNRYMACFKKMNVAMVAVCEESQGSKEFMESGVWCGELYIDPYRDLCKSEPNKRFFSKRILDPFRKKILKQRSLFQGVGHISSLPTARLCSSTSQSPETPSTGQMLFTCHSLTAFASKLLEPSNPSAPRRRSWMKYIHPSENIEDSAKRQRRQSMLVARKPGSPADALRKRASIAIPTQVKSICKQE</sequence>
<dbReference type="Proteomes" id="UP001165960">
    <property type="component" value="Unassembled WGS sequence"/>
</dbReference>
<evidence type="ECO:0000313" key="2">
    <source>
        <dbReference type="Proteomes" id="UP001165960"/>
    </source>
</evidence>
<protein>
    <submittedName>
        <fullName evidence="1">Uncharacterized protein</fullName>
    </submittedName>
</protein>
<gene>
    <name evidence="1" type="ORF">DSO57_1006555</name>
</gene>
<organism evidence="1 2">
    <name type="scientific">Entomophthora muscae</name>
    <dbReference type="NCBI Taxonomy" id="34485"/>
    <lineage>
        <taxon>Eukaryota</taxon>
        <taxon>Fungi</taxon>
        <taxon>Fungi incertae sedis</taxon>
        <taxon>Zoopagomycota</taxon>
        <taxon>Entomophthoromycotina</taxon>
        <taxon>Entomophthoromycetes</taxon>
        <taxon>Entomophthorales</taxon>
        <taxon>Entomophthoraceae</taxon>
        <taxon>Entomophthora</taxon>
    </lineage>
</organism>
<name>A0ACC2RYM7_9FUNG</name>
<proteinExistence type="predicted"/>
<keyword evidence="2" id="KW-1185">Reference proteome</keyword>